<protein>
    <submittedName>
        <fullName evidence="1">Uncharacterized protein</fullName>
    </submittedName>
</protein>
<dbReference type="EMBL" id="DF973621">
    <property type="protein sequence ID" value="GAU36191.1"/>
    <property type="molecule type" value="Genomic_DNA"/>
</dbReference>
<name>A0A2Z6MXN9_TRISU</name>
<organism evidence="1 2">
    <name type="scientific">Trifolium subterraneum</name>
    <name type="common">Subterranean clover</name>
    <dbReference type="NCBI Taxonomy" id="3900"/>
    <lineage>
        <taxon>Eukaryota</taxon>
        <taxon>Viridiplantae</taxon>
        <taxon>Streptophyta</taxon>
        <taxon>Embryophyta</taxon>
        <taxon>Tracheophyta</taxon>
        <taxon>Spermatophyta</taxon>
        <taxon>Magnoliopsida</taxon>
        <taxon>eudicotyledons</taxon>
        <taxon>Gunneridae</taxon>
        <taxon>Pentapetalae</taxon>
        <taxon>rosids</taxon>
        <taxon>fabids</taxon>
        <taxon>Fabales</taxon>
        <taxon>Fabaceae</taxon>
        <taxon>Papilionoideae</taxon>
        <taxon>50 kb inversion clade</taxon>
        <taxon>NPAAA clade</taxon>
        <taxon>Hologalegina</taxon>
        <taxon>IRL clade</taxon>
        <taxon>Trifolieae</taxon>
        <taxon>Trifolium</taxon>
    </lineage>
</organism>
<reference evidence="2" key="1">
    <citation type="journal article" date="2017" name="Front. Plant Sci.">
        <title>Climate Clever Clovers: New Paradigm to Reduce the Environmental Footprint of Ruminants by Breeding Low Methanogenic Forages Utilizing Haplotype Variation.</title>
        <authorList>
            <person name="Kaur P."/>
            <person name="Appels R."/>
            <person name="Bayer P.E."/>
            <person name="Keeble-Gagnere G."/>
            <person name="Wang J."/>
            <person name="Hirakawa H."/>
            <person name="Shirasawa K."/>
            <person name="Vercoe P."/>
            <person name="Stefanova K."/>
            <person name="Durmic Z."/>
            <person name="Nichols P."/>
            <person name="Revell C."/>
            <person name="Isobe S.N."/>
            <person name="Edwards D."/>
            <person name="Erskine W."/>
        </authorList>
    </citation>
    <scope>NUCLEOTIDE SEQUENCE [LARGE SCALE GENOMIC DNA]</scope>
    <source>
        <strain evidence="2">cv. Daliak</strain>
    </source>
</reference>
<keyword evidence="2" id="KW-1185">Reference proteome</keyword>
<sequence>MNPQPKYTVPWTLVPFHDLAHGKPGQTGDGSCGHLQPQVSCPSFPEQVYEHGDGSLRYGGMVLSGLFELGQ</sequence>
<evidence type="ECO:0000313" key="1">
    <source>
        <dbReference type="EMBL" id="GAU36191.1"/>
    </source>
</evidence>
<accession>A0A2Z6MXN9</accession>
<gene>
    <name evidence="1" type="ORF">TSUD_274690</name>
</gene>
<evidence type="ECO:0000313" key="2">
    <source>
        <dbReference type="Proteomes" id="UP000242715"/>
    </source>
</evidence>
<dbReference type="Proteomes" id="UP000242715">
    <property type="component" value="Unassembled WGS sequence"/>
</dbReference>
<dbReference type="AlphaFoldDB" id="A0A2Z6MXN9"/>
<proteinExistence type="predicted"/>